<dbReference type="InParanoid" id="K3ZG37"/>
<evidence type="ECO:0000313" key="1">
    <source>
        <dbReference type="EnsemblPlants" id="KQL13185"/>
    </source>
</evidence>
<dbReference type="Gramene" id="KQL13185">
    <property type="protein sequence ID" value="KQL13185"/>
    <property type="gene ID" value="SETIT_025539mg"/>
</dbReference>
<accession>K3ZG37</accession>
<evidence type="ECO:0000313" key="2">
    <source>
        <dbReference type="Proteomes" id="UP000004995"/>
    </source>
</evidence>
<protein>
    <submittedName>
        <fullName evidence="1">Uncharacterized protein</fullName>
    </submittedName>
</protein>
<dbReference type="EnsemblPlants" id="KQL13185">
    <property type="protein sequence ID" value="KQL13185"/>
    <property type="gene ID" value="SETIT_025539mg"/>
</dbReference>
<dbReference type="EMBL" id="AGNK02001433">
    <property type="status" value="NOT_ANNOTATED_CDS"/>
    <property type="molecule type" value="Genomic_DNA"/>
</dbReference>
<sequence>MSQPADHVRRSHCWAMHGWSRRRAVSCAGQPVIDLRPAAQSARPG</sequence>
<organism evidence="1 2">
    <name type="scientific">Setaria italica</name>
    <name type="common">Foxtail millet</name>
    <name type="synonym">Panicum italicum</name>
    <dbReference type="NCBI Taxonomy" id="4555"/>
    <lineage>
        <taxon>Eukaryota</taxon>
        <taxon>Viridiplantae</taxon>
        <taxon>Streptophyta</taxon>
        <taxon>Embryophyta</taxon>
        <taxon>Tracheophyta</taxon>
        <taxon>Spermatophyta</taxon>
        <taxon>Magnoliopsida</taxon>
        <taxon>Liliopsida</taxon>
        <taxon>Poales</taxon>
        <taxon>Poaceae</taxon>
        <taxon>PACMAD clade</taxon>
        <taxon>Panicoideae</taxon>
        <taxon>Panicodae</taxon>
        <taxon>Paniceae</taxon>
        <taxon>Cenchrinae</taxon>
        <taxon>Setaria</taxon>
    </lineage>
</organism>
<dbReference type="HOGENOM" id="CLU_3208532_0_0_1"/>
<dbReference type="Proteomes" id="UP000004995">
    <property type="component" value="Unassembled WGS sequence"/>
</dbReference>
<name>K3ZG37_SETIT</name>
<reference evidence="2" key="1">
    <citation type="journal article" date="2012" name="Nat. Biotechnol.">
        <title>Reference genome sequence of the model plant Setaria.</title>
        <authorList>
            <person name="Bennetzen J.L."/>
            <person name="Schmutz J."/>
            <person name="Wang H."/>
            <person name="Percifield R."/>
            <person name="Hawkins J."/>
            <person name="Pontaroli A.C."/>
            <person name="Estep M."/>
            <person name="Feng L."/>
            <person name="Vaughn J.N."/>
            <person name="Grimwood J."/>
            <person name="Jenkins J."/>
            <person name="Barry K."/>
            <person name="Lindquist E."/>
            <person name="Hellsten U."/>
            <person name="Deshpande S."/>
            <person name="Wang X."/>
            <person name="Wu X."/>
            <person name="Mitros T."/>
            <person name="Triplett J."/>
            <person name="Yang X."/>
            <person name="Ye C.Y."/>
            <person name="Mauro-Herrera M."/>
            <person name="Wang L."/>
            <person name="Li P."/>
            <person name="Sharma M."/>
            <person name="Sharma R."/>
            <person name="Ronald P.C."/>
            <person name="Panaud O."/>
            <person name="Kellogg E.A."/>
            <person name="Brutnell T.P."/>
            <person name="Doust A.N."/>
            <person name="Tuskan G.A."/>
            <person name="Rokhsar D."/>
            <person name="Devos K.M."/>
        </authorList>
    </citation>
    <scope>NUCLEOTIDE SEQUENCE [LARGE SCALE GENOMIC DNA]</scope>
    <source>
        <strain evidence="2">cv. Yugu1</strain>
    </source>
</reference>
<dbReference type="AlphaFoldDB" id="K3ZG37"/>
<keyword evidence="2" id="KW-1185">Reference proteome</keyword>
<proteinExistence type="predicted"/>
<reference evidence="1" key="2">
    <citation type="submission" date="2018-08" db="UniProtKB">
        <authorList>
            <consortium name="EnsemblPlants"/>
        </authorList>
    </citation>
    <scope>IDENTIFICATION</scope>
    <source>
        <strain evidence="1">Yugu1</strain>
    </source>
</reference>